<dbReference type="PANTHER" id="PTHR13258:SF0">
    <property type="entry name" value="SYNDETIN"/>
    <property type="match status" value="1"/>
</dbReference>
<evidence type="ECO:0000313" key="2">
    <source>
        <dbReference type="RefSeq" id="XP_014680060.1"/>
    </source>
</evidence>
<protein>
    <submittedName>
        <fullName evidence="2">Syndetin-like</fullName>
    </submittedName>
</protein>
<keyword evidence="1" id="KW-1185">Reference proteome</keyword>
<organism evidence="1 2">
    <name type="scientific">Priapulus caudatus</name>
    <name type="common">Priapulid worm</name>
    <dbReference type="NCBI Taxonomy" id="37621"/>
    <lineage>
        <taxon>Eukaryota</taxon>
        <taxon>Metazoa</taxon>
        <taxon>Ecdysozoa</taxon>
        <taxon>Scalidophora</taxon>
        <taxon>Priapulida</taxon>
        <taxon>Priapulimorpha</taxon>
        <taxon>Priapulimorphida</taxon>
        <taxon>Priapulidae</taxon>
        <taxon>Priapulus</taxon>
    </lineage>
</organism>
<dbReference type="GeneID" id="106820015"/>
<dbReference type="Proteomes" id="UP000695022">
    <property type="component" value="Unplaced"/>
</dbReference>
<evidence type="ECO:0000313" key="1">
    <source>
        <dbReference type="Proteomes" id="UP000695022"/>
    </source>
</evidence>
<proteinExistence type="predicted"/>
<reference evidence="2" key="1">
    <citation type="submission" date="2025-08" db="UniProtKB">
        <authorList>
            <consortium name="RefSeq"/>
        </authorList>
    </citation>
    <scope>IDENTIFICATION</scope>
</reference>
<feature type="non-terminal residue" evidence="2">
    <location>
        <position position="147"/>
    </location>
</feature>
<accession>A0ABM1F6I9</accession>
<dbReference type="InterPro" id="IPR040047">
    <property type="entry name" value="VPS50"/>
</dbReference>
<sequence length="147" mass="16931">MQIGEEFCGSDSEFLQESIRKQSVNYFRTYHRGRMEELRMFVENEGWEPCPVKASFSILHLQEFKFLRASPLLQQQQQQQQGSVASVQVQILLHDVLARILVRLDAERVAGFEISQEESILLMLCCRVRTLLHAATTHDIVLIALPS</sequence>
<name>A0ABM1F6I9_PRICU</name>
<gene>
    <name evidence="2" type="primary">LOC106820015</name>
</gene>
<dbReference type="PANTHER" id="PTHR13258">
    <property type="entry name" value="SYNDETIN"/>
    <property type="match status" value="1"/>
</dbReference>
<dbReference type="RefSeq" id="XP_014680060.1">
    <property type="nucleotide sequence ID" value="XM_014824574.1"/>
</dbReference>